<dbReference type="InterPro" id="IPR038655">
    <property type="entry name" value="Ribosomal_eL27_sf"/>
</dbReference>
<dbReference type="GO" id="GO:0006412">
    <property type="term" value="P:translation"/>
    <property type="evidence" value="ECO:0007669"/>
    <property type="project" value="InterPro"/>
</dbReference>
<dbReference type="FunFam" id="2.30.30.770:FF:000001">
    <property type="entry name" value="60S ribosomal protein L27"/>
    <property type="match status" value="2"/>
</dbReference>
<dbReference type="CDD" id="cd06090">
    <property type="entry name" value="KOW_RPL27"/>
    <property type="match status" value="2"/>
</dbReference>
<evidence type="ECO:0000256" key="6">
    <source>
        <dbReference type="PROSITE-ProRule" id="PRU10133"/>
    </source>
</evidence>
<feature type="domain" description="UBC core" evidence="8">
    <location>
        <begin position="154"/>
        <end position="299"/>
    </location>
</feature>
<dbReference type="PROSITE" id="PS00183">
    <property type="entry name" value="UBC_1"/>
    <property type="match status" value="1"/>
</dbReference>
<dbReference type="InterPro" id="IPR023313">
    <property type="entry name" value="UBQ-conjugating_AS"/>
</dbReference>
<evidence type="ECO:0000256" key="2">
    <source>
        <dbReference type="ARBA" id="ARBA00022679"/>
    </source>
</evidence>
<evidence type="ECO:0000256" key="4">
    <source>
        <dbReference type="ARBA" id="ARBA00022980"/>
    </source>
</evidence>
<protein>
    <recommendedName>
        <fullName evidence="7">60S ribosomal protein L27</fullName>
    </recommendedName>
</protein>
<proteinExistence type="inferred from homology"/>
<dbReference type="SMART" id="SM00212">
    <property type="entry name" value="UBCc"/>
    <property type="match status" value="1"/>
</dbReference>
<dbReference type="Gene3D" id="2.30.30.770">
    <property type="match status" value="2"/>
</dbReference>
<accession>A0A1I8HQJ5</accession>
<dbReference type="GO" id="GO:0016740">
    <property type="term" value="F:transferase activity"/>
    <property type="evidence" value="ECO:0007669"/>
    <property type="project" value="UniProtKB-KW"/>
</dbReference>
<dbReference type="WBParaSite" id="maker-uti_cns_0007420-snap-gene-0.4-mRNA-1">
    <property type="protein sequence ID" value="maker-uti_cns_0007420-snap-gene-0.4-mRNA-1"/>
    <property type="gene ID" value="maker-uti_cns_0007420-snap-gene-0.4"/>
</dbReference>
<reference evidence="10" key="1">
    <citation type="submission" date="2016-11" db="UniProtKB">
        <authorList>
            <consortium name="WormBaseParasite"/>
        </authorList>
    </citation>
    <scope>IDENTIFICATION</scope>
</reference>
<name>A0A1I8HQJ5_9PLAT</name>
<dbReference type="InterPro" id="IPR018262">
    <property type="entry name" value="Ribosomal_eL27_CS"/>
</dbReference>
<evidence type="ECO:0000256" key="5">
    <source>
        <dbReference type="ARBA" id="ARBA00023274"/>
    </source>
</evidence>
<dbReference type="Pfam" id="PF00179">
    <property type="entry name" value="UQ_con"/>
    <property type="match status" value="1"/>
</dbReference>
<evidence type="ECO:0000256" key="1">
    <source>
        <dbReference type="ARBA" id="ARBA00009124"/>
    </source>
</evidence>
<dbReference type="Proteomes" id="UP000095280">
    <property type="component" value="Unplaced"/>
</dbReference>
<dbReference type="PROSITE" id="PS01107">
    <property type="entry name" value="RIBOSOMAL_L27E"/>
    <property type="match status" value="1"/>
</dbReference>
<dbReference type="GO" id="GO:0003735">
    <property type="term" value="F:structural constituent of ribosome"/>
    <property type="evidence" value="ECO:0007669"/>
    <property type="project" value="InterPro"/>
</dbReference>
<evidence type="ECO:0000313" key="10">
    <source>
        <dbReference type="WBParaSite" id="maker-uti_cns_0007420-snap-gene-0.4-mRNA-1"/>
    </source>
</evidence>
<dbReference type="PANTHER" id="PTHR10497">
    <property type="entry name" value="60S RIBOSOMAL PROTEIN L27"/>
    <property type="match status" value="1"/>
</dbReference>
<dbReference type="InterPro" id="IPR005824">
    <property type="entry name" value="KOW"/>
</dbReference>
<dbReference type="InterPro" id="IPR008991">
    <property type="entry name" value="Translation_prot_SH3-like_sf"/>
</dbReference>
<dbReference type="InterPro" id="IPR016135">
    <property type="entry name" value="UBQ-conjugating_enzyme/RWD"/>
</dbReference>
<evidence type="ECO:0000313" key="9">
    <source>
        <dbReference type="Proteomes" id="UP000095280"/>
    </source>
</evidence>
<dbReference type="AlphaFoldDB" id="A0A1I8HQJ5"/>
<evidence type="ECO:0000256" key="7">
    <source>
        <dbReference type="RuleBase" id="RU000575"/>
    </source>
</evidence>
<organism evidence="9 10">
    <name type="scientific">Macrostomum lignano</name>
    <dbReference type="NCBI Taxonomy" id="282301"/>
    <lineage>
        <taxon>Eukaryota</taxon>
        <taxon>Metazoa</taxon>
        <taxon>Spiralia</taxon>
        <taxon>Lophotrochozoa</taxon>
        <taxon>Platyhelminthes</taxon>
        <taxon>Rhabditophora</taxon>
        <taxon>Macrostomorpha</taxon>
        <taxon>Macrostomida</taxon>
        <taxon>Macrostomidae</taxon>
        <taxon>Macrostomum</taxon>
    </lineage>
</organism>
<keyword evidence="2" id="KW-0808">Transferase</keyword>
<dbReference type="InterPro" id="IPR001141">
    <property type="entry name" value="Ribosomal_eL27"/>
</dbReference>
<dbReference type="Gene3D" id="3.10.110.10">
    <property type="entry name" value="Ubiquitin Conjugating Enzyme"/>
    <property type="match status" value="1"/>
</dbReference>
<evidence type="ECO:0000259" key="8">
    <source>
        <dbReference type="PROSITE" id="PS50127"/>
    </source>
</evidence>
<feature type="active site" description="Glycyl thioester intermediate" evidence="6">
    <location>
        <position position="238"/>
    </location>
</feature>
<dbReference type="GO" id="GO:1990904">
    <property type="term" value="C:ribonucleoprotein complex"/>
    <property type="evidence" value="ECO:0007669"/>
    <property type="project" value="UniProtKB-KW"/>
</dbReference>
<dbReference type="PROSITE" id="PS50127">
    <property type="entry name" value="UBC_2"/>
    <property type="match status" value="1"/>
</dbReference>
<keyword evidence="9" id="KW-1185">Reference proteome</keyword>
<dbReference type="GO" id="GO:0005840">
    <property type="term" value="C:ribosome"/>
    <property type="evidence" value="ECO:0007669"/>
    <property type="project" value="UniProtKB-KW"/>
</dbReference>
<keyword evidence="5 7" id="KW-0687">Ribonucleoprotein</keyword>
<dbReference type="SUPFAM" id="SSF50104">
    <property type="entry name" value="Translation proteins SH3-like domain"/>
    <property type="match status" value="2"/>
</dbReference>
<dbReference type="CDD" id="cd23791">
    <property type="entry name" value="UBCc_UBE2C"/>
    <property type="match status" value="1"/>
</dbReference>
<sequence>MVSKIMKAGRVVVVLSGRYAGRKAFIVKNYDKSGSDESSGKSGQDKRNYSHSLVVGVDRYPRKITRSMGKKRAAKKTKLKPFIKIMNHNHVLPTRYVVDTTFDSKVVNKEAFKDAAAKRKAMALVKSLEEKYKAGKNKWFFTKLKQMAAGSANILSRRLQKELMEVMTVGEKGLSAFPEGENLTRWTATLEGPAGTPYEGDVYKLSLEFPADYPYKSPVVRFTTPCFHPNVDQYGNICLDILKENWSALYTVRTILLSLRSLLNEPNNDSPLNAQAASLWCNPAKFAEKKRAFQEQQRSASTNNNAGRVVVVLSGRYAGRKAFIVKNYDKSGSDESSGKSGQDKRNYSHSLVVGVDRYPRKITRSMGKKRAAKKTKLKPFIKIMNHNHVLPTRYVVDTTFDSKVVNKEAFKDAAAKRKAMALVKSLEEKYKAGKNKWFFTKLRF</sequence>
<keyword evidence="3" id="KW-0833">Ubl conjugation pathway</keyword>
<keyword evidence="4 7" id="KW-0689">Ribosomal protein</keyword>
<dbReference type="InterPro" id="IPR000608">
    <property type="entry name" value="UBC"/>
</dbReference>
<dbReference type="SMART" id="SM00739">
    <property type="entry name" value="KOW"/>
    <property type="match status" value="2"/>
</dbReference>
<dbReference type="SUPFAM" id="SSF54495">
    <property type="entry name" value="UBC-like"/>
    <property type="match status" value="1"/>
</dbReference>
<dbReference type="Pfam" id="PF01777">
    <property type="entry name" value="Ribosomal_L27e"/>
    <property type="match status" value="2"/>
</dbReference>
<dbReference type="InterPro" id="IPR041991">
    <property type="entry name" value="Ribosomal_eL27_KOW"/>
</dbReference>
<comment type="similarity">
    <text evidence="1 7">Belongs to the eukaryotic ribosomal protein eL27 family.</text>
</comment>
<evidence type="ECO:0000256" key="3">
    <source>
        <dbReference type="ARBA" id="ARBA00022786"/>
    </source>
</evidence>